<feature type="transmembrane region" description="Helical" evidence="7">
    <location>
        <begin position="66"/>
        <end position="84"/>
    </location>
</feature>
<comment type="similarity">
    <text evidence="2">Belongs to the major facilitator superfamily.</text>
</comment>
<dbReference type="Proteomes" id="UP000388235">
    <property type="component" value="Chromosome"/>
</dbReference>
<dbReference type="GO" id="GO:0012505">
    <property type="term" value="C:endomembrane system"/>
    <property type="evidence" value="ECO:0007669"/>
    <property type="project" value="UniProtKB-SubCell"/>
</dbReference>
<feature type="transmembrane region" description="Helical" evidence="7">
    <location>
        <begin position="90"/>
        <end position="111"/>
    </location>
</feature>
<dbReference type="OrthoDB" id="9795150at2"/>
<dbReference type="PANTHER" id="PTHR23514:SF3">
    <property type="entry name" value="BYPASS OF STOP CODON PROTEIN 6"/>
    <property type="match status" value="1"/>
</dbReference>
<reference evidence="8 9" key="1">
    <citation type="submission" date="2019-11" db="EMBL/GenBank/DDBJ databases">
        <authorList>
            <person name="Khan S.A."/>
            <person name="Jeon C.O."/>
            <person name="Chun B.H."/>
        </authorList>
    </citation>
    <scope>NUCLEOTIDE SEQUENCE [LARGE SCALE GENOMIC DNA]</scope>
    <source>
        <strain evidence="8 9">IMCC 1097</strain>
    </source>
</reference>
<proteinExistence type="inferred from homology"/>
<keyword evidence="6 7" id="KW-0472">Membrane</keyword>
<dbReference type="PANTHER" id="PTHR23514">
    <property type="entry name" value="BYPASS OF STOP CODON PROTEIN 6"/>
    <property type="match status" value="1"/>
</dbReference>
<evidence type="ECO:0000256" key="2">
    <source>
        <dbReference type="ARBA" id="ARBA00008335"/>
    </source>
</evidence>
<gene>
    <name evidence="8" type="ORF">GH975_04605</name>
</gene>
<evidence type="ECO:0000313" key="9">
    <source>
        <dbReference type="Proteomes" id="UP000388235"/>
    </source>
</evidence>
<protein>
    <submittedName>
        <fullName evidence="8">MFS transporter</fullName>
    </submittedName>
</protein>
<feature type="transmembrane region" description="Helical" evidence="7">
    <location>
        <begin position="204"/>
        <end position="226"/>
    </location>
</feature>
<name>A0A5Q2QA76_9GAMM</name>
<feature type="transmembrane region" description="Helical" evidence="7">
    <location>
        <begin position="349"/>
        <end position="367"/>
    </location>
</feature>
<accession>A0A5Q2QA76</accession>
<evidence type="ECO:0000256" key="5">
    <source>
        <dbReference type="ARBA" id="ARBA00022989"/>
    </source>
</evidence>
<sequence length="384" mass="40417">MIRIVLAFAAFISLGMPDTLLGVGWPSMHAGLGVDLDAAGWLVVATTGAYILSSLCAGRLMRIMRLGLLLGLSVGLTALGLWVYLWLDQFVWLVLAVFVCGLGGGAVDVALQQYVIERHGPGLMQWLHASFGVGVTLGPALMAVALTSDNGWRWGYAAVGAGLMGLALVFILSVRLWPSVVPPDQPRVAYREALSHAPVRRAGLMYAVYGGCELSIGLWAFSYLTVGRGYDGALAALWVSGFWAAFTGGRLLAGPVSRYWDHWRMVAVSLSVVVVGLGVLAVVGFEGWGLALMGLGFGPIYPALMSATPLRVGQRLTEPAVALQITLSAVGAGAITAVVGVWVERVPGQGLLLALLGMVLGLGLIEWRQRQSVKSAEPPIGGSV</sequence>
<keyword evidence="9" id="KW-1185">Reference proteome</keyword>
<dbReference type="AlphaFoldDB" id="A0A5Q2QA76"/>
<comment type="subcellular location">
    <subcellularLocation>
        <location evidence="1">Endomembrane system</location>
        <topology evidence="1">Multi-pass membrane protein</topology>
    </subcellularLocation>
</comment>
<keyword evidence="4 7" id="KW-0812">Transmembrane</keyword>
<dbReference type="InterPro" id="IPR051788">
    <property type="entry name" value="MFS_Transporter"/>
</dbReference>
<feature type="transmembrane region" description="Helical" evidence="7">
    <location>
        <begin position="232"/>
        <end position="253"/>
    </location>
</feature>
<dbReference type="GO" id="GO:0016020">
    <property type="term" value="C:membrane"/>
    <property type="evidence" value="ECO:0007669"/>
    <property type="project" value="TreeGrafter"/>
</dbReference>
<dbReference type="GO" id="GO:0022857">
    <property type="term" value="F:transmembrane transporter activity"/>
    <property type="evidence" value="ECO:0007669"/>
    <property type="project" value="InterPro"/>
</dbReference>
<evidence type="ECO:0000256" key="4">
    <source>
        <dbReference type="ARBA" id="ARBA00022692"/>
    </source>
</evidence>
<dbReference type="Gene3D" id="1.20.1250.20">
    <property type="entry name" value="MFS general substrate transporter like domains"/>
    <property type="match status" value="1"/>
</dbReference>
<dbReference type="RefSeq" id="WP_153713398.1">
    <property type="nucleotide sequence ID" value="NZ_CP045871.1"/>
</dbReference>
<feature type="transmembrane region" description="Helical" evidence="7">
    <location>
        <begin position="38"/>
        <end position="57"/>
    </location>
</feature>
<dbReference type="InterPro" id="IPR011701">
    <property type="entry name" value="MFS"/>
</dbReference>
<evidence type="ECO:0000256" key="3">
    <source>
        <dbReference type="ARBA" id="ARBA00022448"/>
    </source>
</evidence>
<feature type="transmembrane region" description="Helical" evidence="7">
    <location>
        <begin position="322"/>
        <end position="343"/>
    </location>
</feature>
<feature type="transmembrane region" description="Helical" evidence="7">
    <location>
        <begin position="123"/>
        <end position="148"/>
    </location>
</feature>
<dbReference type="KEGG" id="llp:GH975_04605"/>
<keyword evidence="3" id="KW-0813">Transport</keyword>
<dbReference type="SUPFAM" id="SSF103473">
    <property type="entry name" value="MFS general substrate transporter"/>
    <property type="match status" value="1"/>
</dbReference>
<evidence type="ECO:0000256" key="6">
    <source>
        <dbReference type="ARBA" id="ARBA00023136"/>
    </source>
</evidence>
<feature type="transmembrane region" description="Helical" evidence="7">
    <location>
        <begin position="265"/>
        <end position="285"/>
    </location>
</feature>
<dbReference type="InterPro" id="IPR036259">
    <property type="entry name" value="MFS_trans_sf"/>
</dbReference>
<evidence type="ECO:0000256" key="7">
    <source>
        <dbReference type="SAM" id="Phobius"/>
    </source>
</evidence>
<feature type="transmembrane region" description="Helical" evidence="7">
    <location>
        <begin position="154"/>
        <end position="177"/>
    </location>
</feature>
<dbReference type="EMBL" id="CP045871">
    <property type="protein sequence ID" value="QGG79894.1"/>
    <property type="molecule type" value="Genomic_DNA"/>
</dbReference>
<dbReference type="Pfam" id="PF07690">
    <property type="entry name" value="MFS_1"/>
    <property type="match status" value="1"/>
</dbReference>
<evidence type="ECO:0000256" key="1">
    <source>
        <dbReference type="ARBA" id="ARBA00004127"/>
    </source>
</evidence>
<organism evidence="8 9">
    <name type="scientific">Litorivicinus lipolyticus</name>
    <dbReference type="NCBI Taxonomy" id="418701"/>
    <lineage>
        <taxon>Bacteria</taxon>
        <taxon>Pseudomonadati</taxon>
        <taxon>Pseudomonadota</taxon>
        <taxon>Gammaproteobacteria</taxon>
        <taxon>Oceanospirillales</taxon>
        <taxon>Litorivicinaceae</taxon>
        <taxon>Litorivicinus</taxon>
    </lineage>
</organism>
<evidence type="ECO:0000313" key="8">
    <source>
        <dbReference type="EMBL" id="QGG79894.1"/>
    </source>
</evidence>
<keyword evidence="5 7" id="KW-1133">Transmembrane helix</keyword>